<dbReference type="Gene3D" id="1.10.10.2590">
    <property type="entry name" value="BEN domain"/>
    <property type="match status" value="1"/>
</dbReference>
<dbReference type="EMBL" id="UYSG01000227">
    <property type="protein sequence ID" value="VDL18739.1"/>
    <property type="molecule type" value="Genomic_DNA"/>
</dbReference>
<feature type="region of interest" description="Disordered" evidence="2">
    <location>
        <begin position="93"/>
        <end position="168"/>
    </location>
</feature>
<protein>
    <submittedName>
        <fullName evidence="5">BEN domain-containing protein</fullName>
    </submittedName>
</protein>
<name>A0A0R3SAB0_HYMDI</name>
<evidence type="ECO:0000313" key="5">
    <source>
        <dbReference type="WBParaSite" id="HDID_0000127701-mRNA-1"/>
    </source>
</evidence>
<feature type="compositionally biased region" description="Polar residues" evidence="2">
    <location>
        <begin position="52"/>
        <end position="64"/>
    </location>
</feature>
<proteinExistence type="predicted"/>
<organism evidence="5">
    <name type="scientific">Hymenolepis diminuta</name>
    <name type="common">Rat tapeworm</name>
    <dbReference type="NCBI Taxonomy" id="6216"/>
    <lineage>
        <taxon>Eukaryota</taxon>
        <taxon>Metazoa</taxon>
        <taxon>Spiralia</taxon>
        <taxon>Lophotrochozoa</taxon>
        <taxon>Platyhelminthes</taxon>
        <taxon>Cestoda</taxon>
        <taxon>Eucestoda</taxon>
        <taxon>Cyclophyllidea</taxon>
        <taxon>Hymenolepididae</taxon>
        <taxon>Hymenolepis</taxon>
    </lineage>
</organism>
<accession>A0A0R3SAB0</accession>
<dbReference type="WBParaSite" id="HDID_0000127701-mRNA-1">
    <property type="protein sequence ID" value="HDID_0000127701-mRNA-1"/>
    <property type="gene ID" value="HDID_0000127701"/>
</dbReference>
<feature type="compositionally biased region" description="Basic and acidic residues" evidence="2">
    <location>
        <begin position="129"/>
        <end position="138"/>
    </location>
</feature>
<feature type="coiled-coil region" evidence="1">
    <location>
        <begin position="5"/>
        <end position="32"/>
    </location>
</feature>
<feature type="compositionally biased region" description="Low complexity" evidence="2">
    <location>
        <begin position="115"/>
        <end position="128"/>
    </location>
</feature>
<evidence type="ECO:0000256" key="1">
    <source>
        <dbReference type="SAM" id="Coils"/>
    </source>
</evidence>
<feature type="compositionally biased region" description="Low complexity" evidence="2">
    <location>
        <begin position="93"/>
        <end position="107"/>
    </location>
</feature>
<reference evidence="5" key="1">
    <citation type="submission" date="2017-02" db="UniProtKB">
        <authorList>
            <consortium name="WormBaseParasite"/>
        </authorList>
    </citation>
    <scope>IDENTIFICATION</scope>
</reference>
<evidence type="ECO:0000313" key="4">
    <source>
        <dbReference type="Proteomes" id="UP000274504"/>
    </source>
</evidence>
<dbReference type="OrthoDB" id="6287175at2759"/>
<keyword evidence="1" id="KW-0175">Coiled coil</keyword>
<reference evidence="3 4" key="2">
    <citation type="submission" date="2018-11" db="EMBL/GenBank/DDBJ databases">
        <authorList>
            <consortium name="Pathogen Informatics"/>
        </authorList>
    </citation>
    <scope>NUCLEOTIDE SEQUENCE [LARGE SCALE GENOMIC DNA]</scope>
</reference>
<dbReference type="AlphaFoldDB" id="A0A0R3SAB0"/>
<gene>
    <name evidence="3" type="ORF">HDID_LOCUS1278</name>
</gene>
<sequence>MSTEIKQLRSQVETLERRNATLQDRLPEIIQTTIRSTLNFWPELTVVNNRQNSGNIDNGKSPNGPNAIPVSIDISGGGPVIPPTILSMANNLSSSSPPVSSLTIESSKSLGTEASNLPNLPSLTPPNSLKEEESKSGNDDESIGEKNGAPPSFIIPMPPSPPRPAGARSEVSSLLSSEVMAQIEDQILSSSSMTERRKQYWQIYLNSKEWTRATCALMSCLFTRTQMANSTVLGRSSQVGGEVRHRLPATLVHYIPWFNKESSLFSIVFLFSAKINQRFGVNPVKIRARMAQKCKDLRR</sequence>
<evidence type="ECO:0000256" key="2">
    <source>
        <dbReference type="SAM" id="MobiDB-lite"/>
    </source>
</evidence>
<dbReference type="Proteomes" id="UP000274504">
    <property type="component" value="Unassembled WGS sequence"/>
</dbReference>
<feature type="region of interest" description="Disordered" evidence="2">
    <location>
        <begin position="52"/>
        <end position="71"/>
    </location>
</feature>
<evidence type="ECO:0000313" key="3">
    <source>
        <dbReference type="EMBL" id="VDL18739.1"/>
    </source>
</evidence>